<keyword evidence="1" id="KW-0456">Lyase</keyword>
<dbReference type="Proteomes" id="UP000199110">
    <property type="component" value="Unassembled WGS sequence"/>
</dbReference>
<dbReference type="InterPro" id="IPR015813">
    <property type="entry name" value="Pyrv/PenolPyrv_kinase-like_dom"/>
</dbReference>
<dbReference type="EMBL" id="FORA01000002">
    <property type="protein sequence ID" value="SFJ00411.1"/>
    <property type="molecule type" value="Genomic_DNA"/>
</dbReference>
<evidence type="ECO:0000313" key="2">
    <source>
        <dbReference type="Proteomes" id="UP000199110"/>
    </source>
</evidence>
<dbReference type="CDD" id="cd00377">
    <property type="entry name" value="ICL_PEPM"/>
    <property type="match status" value="1"/>
</dbReference>
<dbReference type="Pfam" id="PF13714">
    <property type="entry name" value="PEP_mutase"/>
    <property type="match status" value="1"/>
</dbReference>
<accession>A0A1I3MU00</accession>
<protein>
    <submittedName>
        <fullName evidence="1">2-Methylisocitrate lyase, PEP mutase family</fullName>
    </submittedName>
</protein>
<dbReference type="InterPro" id="IPR039556">
    <property type="entry name" value="ICL/PEPM"/>
</dbReference>
<dbReference type="STRING" id="390807.SAMN04488095_1955"/>
<proteinExistence type="predicted"/>
<organism evidence="1 2">
    <name type="scientific">Jannaschia pohangensis</name>
    <dbReference type="NCBI Taxonomy" id="390807"/>
    <lineage>
        <taxon>Bacteria</taxon>
        <taxon>Pseudomonadati</taxon>
        <taxon>Pseudomonadota</taxon>
        <taxon>Alphaproteobacteria</taxon>
        <taxon>Rhodobacterales</taxon>
        <taxon>Roseobacteraceae</taxon>
        <taxon>Jannaschia</taxon>
    </lineage>
</organism>
<keyword evidence="2" id="KW-1185">Reference proteome</keyword>
<sequence>MTKMTDRIARLHALHRRGDPLILCNVWDAGSATAVARVGARAIATSSWAVAAARGLPDGQAVTFDALIALTETLAAATDLPVSVDVEAGYGDTSDAVAANVMRVEGGGASGVNLEDQVIDGPGLIGIAAQLARIAAIRNRGVKLFLNARTDVVLKAAKDTVHADLLPEVIARGQAYAAAGADGFFVPGLTAPDLVARVCDAVALPVNVMVTELTADLSPLTGVGVARISRGPGPYLAAMATLEKMAS</sequence>
<gene>
    <name evidence="1" type="ORF">SAMN04488095_1955</name>
</gene>
<dbReference type="InterPro" id="IPR040442">
    <property type="entry name" value="Pyrv_kinase-like_dom_sf"/>
</dbReference>
<dbReference type="SUPFAM" id="SSF51621">
    <property type="entry name" value="Phosphoenolpyruvate/pyruvate domain"/>
    <property type="match status" value="1"/>
</dbReference>
<reference evidence="1 2" key="1">
    <citation type="submission" date="2016-10" db="EMBL/GenBank/DDBJ databases">
        <authorList>
            <person name="de Groot N.N."/>
        </authorList>
    </citation>
    <scope>NUCLEOTIDE SEQUENCE [LARGE SCALE GENOMIC DNA]</scope>
    <source>
        <strain evidence="1 2">DSM 19073</strain>
    </source>
</reference>
<evidence type="ECO:0000313" key="1">
    <source>
        <dbReference type="EMBL" id="SFJ00411.1"/>
    </source>
</evidence>
<dbReference type="AlphaFoldDB" id="A0A1I3MU00"/>
<dbReference type="RefSeq" id="WP_217641164.1">
    <property type="nucleotide sequence ID" value="NZ_FORA01000002.1"/>
</dbReference>
<dbReference type="Gene3D" id="3.20.20.60">
    <property type="entry name" value="Phosphoenolpyruvate-binding domains"/>
    <property type="match status" value="1"/>
</dbReference>
<dbReference type="GO" id="GO:0016829">
    <property type="term" value="F:lyase activity"/>
    <property type="evidence" value="ECO:0007669"/>
    <property type="project" value="UniProtKB-KW"/>
</dbReference>
<name>A0A1I3MU00_9RHOB</name>
<dbReference type="PANTHER" id="PTHR42905">
    <property type="entry name" value="PHOSPHOENOLPYRUVATE CARBOXYLASE"/>
    <property type="match status" value="1"/>
</dbReference>
<dbReference type="PANTHER" id="PTHR42905:SF16">
    <property type="entry name" value="CARBOXYPHOSPHONOENOLPYRUVATE PHOSPHONOMUTASE-LIKE PROTEIN (AFU_ORTHOLOGUE AFUA_5G07230)"/>
    <property type="match status" value="1"/>
</dbReference>